<dbReference type="PANTHER" id="PTHR47506">
    <property type="entry name" value="TRANSCRIPTIONAL REGULATORY PROTEIN"/>
    <property type="match status" value="1"/>
</dbReference>
<feature type="domain" description="HTH tetR-type" evidence="4">
    <location>
        <begin position="6"/>
        <end position="66"/>
    </location>
</feature>
<dbReference type="InterPro" id="IPR009057">
    <property type="entry name" value="Homeodomain-like_sf"/>
</dbReference>
<dbReference type="Gene3D" id="1.10.10.60">
    <property type="entry name" value="Homeodomain-like"/>
    <property type="match status" value="1"/>
</dbReference>
<dbReference type="GO" id="GO:0003677">
    <property type="term" value="F:DNA binding"/>
    <property type="evidence" value="ECO:0007669"/>
    <property type="project" value="UniProtKB-KW"/>
</dbReference>
<dbReference type="Pfam" id="PF00440">
    <property type="entry name" value="TetR_N"/>
    <property type="match status" value="1"/>
</dbReference>
<dbReference type="SUPFAM" id="SSF48498">
    <property type="entry name" value="Tetracyclin repressor-like, C-terminal domain"/>
    <property type="match status" value="1"/>
</dbReference>
<protein>
    <recommendedName>
        <fullName evidence="4">HTH tetR-type domain-containing protein</fullName>
    </recommendedName>
</protein>
<evidence type="ECO:0000259" key="4">
    <source>
        <dbReference type="PROSITE" id="PS50977"/>
    </source>
</evidence>
<keyword evidence="2" id="KW-0238">DNA-binding</keyword>
<dbReference type="InterPro" id="IPR001647">
    <property type="entry name" value="HTH_TetR"/>
</dbReference>
<sequence length="197" mass="22324">MGRTIQFDRDAAIDWVMNEIWRVGFEACSVKSISENLGITRSSFYNTFESRDTLFIEALHHYFQGSPDRKLSEYTESKRPLVLLCQVFREACRARANDPEHRGCLAVNSVSELVGVNDVLGPPLEEAMNQSIERFEHLLTYSVKLGELPDTSNVQQLALAIQNLLMGLNTLSKIVKSEQKLWATAEVTLRALGVYRE</sequence>
<keyword evidence="1" id="KW-0805">Transcription regulation</keyword>
<name>A0A3B1A1X3_9ZZZZ</name>
<evidence type="ECO:0000256" key="3">
    <source>
        <dbReference type="ARBA" id="ARBA00023163"/>
    </source>
</evidence>
<dbReference type="EMBL" id="UOFR01000034">
    <property type="protein sequence ID" value="VAW95570.1"/>
    <property type="molecule type" value="Genomic_DNA"/>
</dbReference>
<organism evidence="5">
    <name type="scientific">hydrothermal vent metagenome</name>
    <dbReference type="NCBI Taxonomy" id="652676"/>
    <lineage>
        <taxon>unclassified sequences</taxon>
        <taxon>metagenomes</taxon>
        <taxon>ecological metagenomes</taxon>
    </lineage>
</organism>
<proteinExistence type="predicted"/>
<dbReference type="AlphaFoldDB" id="A0A3B1A1X3"/>
<gene>
    <name evidence="5" type="ORF">MNBD_GAMMA21-1488</name>
</gene>
<dbReference type="PROSITE" id="PS50977">
    <property type="entry name" value="HTH_TETR_2"/>
    <property type="match status" value="1"/>
</dbReference>
<dbReference type="PANTHER" id="PTHR47506:SF1">
    <property type="entry name" value="HTH-TYPE TRANSCRIPTIONAL REGULATOR YJDC"/>
    <property type="match status" value="1"/>
</dbReference>
<evidence type="ECO:0000313" key="5">
    <source>
        <dbReference type="EMBL" id="VAW95570.1"/>
    </source>
</evidence>
<dbReference type="SUPFAM" id="SSF46689">
    <property type="entry name" value="Homeodomain-like"/>
    <property type="match status" value="1"/>
</dbReference>
<reference evidence="5" key="1">
    <citation type="submission" date="2018-06" db="EMBL/GenBank/DDBJ databases">
        <authorList>
            <person name="Zhirakovskaya E."/>
        </authorList>
    </citation>
    <scope>NUCLEOTIDE SEQUENCE</scope>
</reference>
<dbReference type="Gene3D" id="1.10.357.10">
    <property type="entry name" value="Tetracycline Repressor, domain 2"/>
    <property type="match status" value="1"/>
</dbReference>
<accession>A0A3B1A1X3</accession>
<dbReference type="InterPro" id="IPR036271">
    <property type="entry name" value="Tet_transcr_reg_TetR-rel_C_sf"/>
</dbReference>
<evidence type="ECO:0000256" key="2">
    <source>
        <dbReference type="ARBA" id="ARBA00023125"/>
    </source>
</evidence>
<dbReference type="Pfam" id="PF16925">
    <property type="entry name" value="TetR_C_13"/>
    <property type="match status" value="1"/>
</dbReference>
<dbReference type="InterPro" id="IPR011075">
    <property type="entry name" value="TetR_C"/>
</dbReference>
<evidence type="ECO:0000256" key="1">
    <source>
        <dbReference type="ARBA" id="ARBA00023015"/>
    </source>
</evidence>
<keyword evidence="3" id="KW-0804">Transcription</keyword>